<dbReference type="AlphaFoldDB" id="A0A1Q2YAW0"/>
<feature type="region of interest" description="Disordered" evidence="1">
    <location>
        <begin position="1"/>
        <end position="27"/>
    </location>
</feature>
<sequence length="374" mass="42943">MRKGRPPGHKHKFKVSSKMSASISDAESDDWNVVSGEWRSYLKSEDDDIDDSIINKAIDDAQDNEAASDEGNKTLEETEKKDINSKSRAEFDKGGSNFMGSLSNLKEILSEKHSTFTLFIESIVSLLFLYYSYTLMLDYFYKYKISNMMGSIEELPANAGYIELHTKKCNEVYSYYQDVLDSCLDSNTDDDSCLISYMKLVQKNAKFCSWDPEKIHKQQQLHVVYRHGREILRRLTKTSMKLVNTVGDNVLEKGSQQWESLKYVSQKVGPFYKKQLLRFSNKENELSSFLAKKNKDLKVKKNLENLVVGSEKVLAGTYDSIKRNSPLIWECVKNRTESGAQFICEYINGENAKRVYDGVFGAWNNAVKNLLDFF</sequence>
<accession>A0A1Q2YAW0</accession>
<evidence type="ECO:0000313" key="3">
    <source>
        <dbReference type="Proteomes" id="UP000186136"/>
    </source>
</evidence>
<reference evidence="2 3" key="1">
    <citation type="submission" date="2016-08" db="EMBL/GenBank/DDBJ databases">
        <title>Whole genome shotgun sequence of Pichia membranifaciens KS47-1.</title>
        <authorList>
            <person name="Konishi M."/>
            <person name="Ishida M."/>
            <person name="Arakawa T."/>
            <person name="Kato Y."/>
            <person name="Horiuchi J."/>
        </authorList>
    </citation>
    <scope>NUCLEOTIDE SEQUENCE [LARGE SCALE GENOMIC DNA]</scope>
    <source>
        <strain evidence="2 3">KS47-1</strain>
    </source>
</reference>
<dbReference type="Proteomes" id="UP000186136">
    <property type="component" value="Unassembled WGS sequence"/>
</dbReference>
<comment type="caution">
    <text evidence="2">The sequence shown here is derived from an EMBL/GenBank/DDBJ whole genome shotgun (WGS) entry which is preliminary data.</text>
</comment>
<dbReference type="EMBL" id="BDGI01000001">
    <property type="protein sequence ID" value="GAV26686.1"/>
    <property type="molecule type" value="Genomic_DNA"/>
</dbReference>
<organism evidence="2 3">
    <name type="scientific">Pichia membranifaciens</name>
    <dbReference type="NCBI Taxonomy" id="4926"/>
    <lineage>
        <taxon>Eukaryota</taxon>
        <taxon>Fungi</taxon>
        <taxon>Dikarya</taxon>
        <taxon>Ascomycota</taxon>
        <taxon>Saccharomycotina</taxon>
        <taxon>Pichiomycetes</taxon>
        <taxon>Pichiales</taxon>
        <taxon>Pichiaceae</taxon>
        <taxon>Pichia</taxon>
    </lineage>
</organism>
<name>A0A1Q2YAW0_9ASCO</name>
<protein>
    <submittedName>
        <fullName evidence="2">Uncharacterized protein</fullName>
    </submittedName>
</protein>
<gene>
    <name evidence="2" type="ORF">PMKS-000141</name>
</gene>
<feature type="compositionally biased region" description="Basic and acidic residues" evidence="1">
    <location>
        <begin position="70"/>
        <end position="88"/>
    </location>
</feature>
<dbReference type="OrthoDB" id="10333078at2759"/>
<proteinExistence type="predicted"/>
<feature type="region of interest" description="Disordered" evidence="1">
    <location>
        <begin position="58"/>
        <end position="88"/>
    </location>
</feature>
<keyword evidence="3" id="KW-1185">Reference proteome</keyword>
<evidence type="ECO:0000313" key="2">
    <source>
        <dbReference type="EMBL" id="GAV26686.1"/>
    </source>
</evidence>
<evidence type="ECO:0000256" key="1">
    <source>
        <dbReference type="SAM" id="MobiDB-lite"/>
    </source>
</evidence>
<feature type="compositionally biased region" description="Basic residues" evidence="1">
    <location>
        <begin position="1"/>
        <end position="15"/>
    </location>
</feature>